<dbReference type="Pfam" id="PF02230">
    <property type="entry name" value="Abhydrolase_2"/>
    <property type="match status" value="1"/>
</dbReference>
<gene>
    <name evidence="4" type="ORF">KOR42_30260</name>
</gene>
<dbReference type="PANTHER" id="PTHR43037:SF1">
    <property type="entry name" value="BLL1128 PROTEIN"/>
    <property type="match status" value="1"/>
</dbReference>
<dbReference type="Proteomes" id="UP000317243">
    <property type="component" value="Unassembled WGS sequence"/>
</dbReference>
<dbReference type="GO" id="GO:0016787">
    <property type="term" value="F:hydrolase activity"/>
    <property type="evidence" value="ECO:0007669"/>
    <property type="project" value="InterPro"/>
</dbReference>
<evidence type="ECO:0000256" key="1">
    <source>
        <dbReference type="ARBA" id="ARBA00022729"/>
    </source>
</evidence>
<protein>
    <submittedName>
        <fullName evidence="4">Prolyl oligopeptidase family protein</fullName>
    </submittedName>
</protein>
<dbReference type="AlphaFoldDB" id="A0A5C5WPI7"/>
<dbReference type="EMBL" id="SIHI01000006">
    <property type="protein sequence ID" value="TWT52340.1"/>
    <property type="molecule type" value="Genomic_DNA"/>
</dbReference>
<dbReference type="SUPFAM" id="SSF53474">
    <property type="entry name" value="alpha/beta-Hydrolases"/>
    <property type="match status" value="1"/>
</dbReference>
<sequence precursor="true">MKTLKPVTPLAIVFAFGLTGSVSAQDEFEALFESRKHQAENGHELNYRLMSPEKMEDGQTYPLVLFLHGAGERGNDNAAQLVHVVEELATPEMRKRYPCFVLAPQCPQGQKWVEIDWSKPSSTMPEEPSKPLGATSEVIDTLIENLPVDPDRIYVCGLSMGGYGTWDCVQRWPDRFAAGIPICGGGDPAYAKRFVNVPIWVFHGDADGAVPVRRSREMVSKLKELNGNVIYTEYPGVGHNSWTQTAQNRLTWDWLFAQSRQKD</sequence>
<keyword evidence="1 2" id="KW-0732">Signal</keyword>
<evidence type="ECO:0000313" key="4">
    <source>
        <dbReference type="EMBL" id="TWT52340.1"/>
    </source>
</evidence>
<dbReference type="Gene3D" id="3.40.50.1820">
    <property type="entry name" value="alpha/beta hydrolase"/>
    <property type="match status" value="1"/>
</dbReference>
<comment type="caution">
    <text evidence="4">The sequence shown here is derived from an EMBL/GenBank/DDBJ whole genome shotgun (WGS) entry which is preliminary data.</text>
</comment>
<dbReference type="InterPro" id="IPR050955">
    <property type="entry name" value="Plant_Biomass_Hydrol_Est"/>
</dbReference>
<evidence type="ECO:0000259" key="3">
    <source>
        <dbReference type="Pfam" id="PF02230"/>
    </source>
</evidence>
<name>A0A5C5WPI7_9PLAN</name>
<dbReference type="InterPro" id="IPR003140">
    <property type="entry name" value="PLipase/COase/thioEstase"/>
</dbReference>
<dbReference type="OrthoDB" id="9764953at2"/>
<organism evidence="4 5">
    <name type="scientific">Thalassoglobus neptunius</name>
    <dbReference type="NCBI Taxonomy" id="1938619"/>
    <lineage>
        <taxon>Bacteria</taxon>
        <taxon>Pseudomonadati</taxon>
        <taxon>Planctomycetota</taxon>
        <taxon>Planctomycetia</taxon>
        <taxon>Planctomycetales</taxon>
        <taxon>Planctomycetaceae</taxon>
        <taxon>Thalassoglobus</taxon>
    </lineage>
</organism>
<dbReference type="InterPro" id="IPR029058">
    <property type="entry name" value="AB_hydrolase_fold"/>
</dbReference>
<reference evidence="4 5" key="1">
    <citation type="submission" date="2019-02" db="EMBL/GenBank/DDBJ databases">
        <title>Deep-cultivation of Planctomycetes and their phenomic and genomic characterization uncovers novel biology.</title>
        <authorList>
            <person name="Wiegand S."/>
            <person name="Jogler M."/>
            <person name="Boedeker C."/>
            <person name="Pinto D."/>
            <person name="Vollmers J."/>
            <person name="Rivas-Marin E."/>
            <person name="Kohn T."/>
            <person name="Peeters S.H."/>
            <person name="Heuer A."/>
            <person name="Rast P."/>
            <person name="Oberbeckmann S."/>
            <person name="Bunk B."/>
            <person name="Jeske O."/>
            <person name="Meyerdierks A."/>
            <person name="Storesund J.E."/>
            <person name="Kallscheuer N."/>
            <person name="Luecker S."/>
            <person name="Lage O.M."/>
            <person name="Pohl T."/>
            <person name="Merkel B.J."/>
            <person name="Hornburger P."/>
            <person name="Mueller R.-W."/>
            <person name="Bruemmer F."/>
            <person name="Labrenz M."/>
            <person name="Spormann A.M."/>
            <person name="Op Den Camp H."/>
            <person name="Overmann J."/>
            <person name="Amann R."/>
            <person name="Jetten M.S.M."/>
            <person name="Mascher T."/>
            <person name="Medema M.H."/>
            <person name="Devos D.P."/>
            <person name="Kaster A.-K."/>
            <person name="Ovreas L."/>
            <person name="Rohde M."/>
            <person name="Galperin M.Y."/>
            <person name="Jogler C."/>
        </authorList>
    </citation>
    <scope>NUCLEOTIDE SEQUENCE [LARGE SCALE GENOMIC DNA]</scope>
    <source>
        <strain evidence="4 5">KOR42</strain>
    </source>
</reference>
<feature type="signal peptide" evidence="2">
    <location>
        <begin position="1"/>
        <end position="24"/>
    </location>
</feature>
<evidence type="ECO:0000256" key="2">
    <source>
        <dbReference type="SAM" id="SignalP"/>
    </source>
</evidence>
<feature type="domain" description="Phospholipase/carboxylesterase/thioesterase" evidence="3">
    <location>
        <begin position="60"/>
        <end position="247"/>
    </location>
</feature>
<keyword evidence="5" id="KW-1185">Reference proteome</keyword>
<evidence type="ECO:0000313" key="5">
    <source>
        <dbReference type="Proteomes" id="UP000317243"/>
    </source>
</evidence>
<feature type="chain" id="PRO_5022808780" evidence="2">
    <location>
        <begin position="25"/>
        <end position="263"/>
    </location>
</feature>
<dbReference type="PANTHER" id="PTHR43037">
    <property type="entry name" value="UNNAMED PRODUCT-RELATED"/>
    <property type="match status" value="1"/>
</dbReference>
<accession>A0A5C5WPI7</accession>
<dbReference type="RefSeq" id="WP_146510521.1">
    <property type="nucleotide sequence ID" value="NZ_SIHI01000006.1"/>
</dbReference>
<proteinExistence type="predicted"/>